<dbReference type="InterPro" id="IPR052712">
    <property type="entry name" value="Acid_resist_chaperone_HdeD"/>
</dbReference>
<dbReference type="Pfam" id="PF03729">
    <property type="entry name" value="DUF308"/>
    <property type="match status" value="2"/>
</dbReference>
<comment type="caution">
    <text evidence="2">The sequence shown here is derived from an EMBL/GenBank/DDBJ whole genome shotgun (WGS) entry which is preliminary data.</text>
</comment>
<dbReference type="InterPro" id="IPR005325">
    <property type="entry name" value="DUF308_memb"/>
</dbReference>
<evidence type="ECO:0000256" key="1">
    <source>
        <dbReference type="SAM" id="Phobius"/>
    </source>
</evidence>
<dbReference type="PANTHER" id="PTHR34989">
    <property type="entry name" value="PROTEIN HDED"/>
    <property type="match status" value="1"/>
</dbReference>
<protein>
    <submittedName>
        <fullName evidence="2">DUF308 domain-containing protein</fullName>
    </submittedName>
</protein>
<feature type="transmembrane region" description="Helical" evidence="1">
    <location>
        <begin position="123"/>
        <end position="144"/>
    </location>
</feature>
<reference evidence="2 3" key="1">
    <citation type="submission" date="2024-03" db="EMBL/GenBank/DDBJ databases">
        <title>Human intestinal bacterial collection.</title>
        <authorList>
            <person name="Pauvert C."/>
            <person name="Hitch T.C.A."/>
            <person name="Clavel T."/>
        </authorList>
    </citation>
    <scope>NUCLEOTIDE SEQUENCE [LARGE SCALE GENOMIC DNA]</scope>
    <source>
        <strain evidence="2 3">CLA-AA-H192</strain>
    </source>
</reference>
<feature type="transmembrane region" description="Helical" evidence="1">
    <location>
        <begin position="92"/>
        <end position="111"/>
    </location>
</feature>
<keyword evidence="1" id="KW-1133">Transmembrane helix</keyword>
<dbReference type="EMBL" id="JBBMFF010000205">
    <property type="protein sequence ID" value="MEQ2510978.1"/>
    <property type="molecule type" value="Genomic_DNA"/>
</dbReference>
<feature type="transmembrane region" description="Helical" evidence="1">
    <location>
        <begin position="150"/>
        <end position="173"/>
    </location>
</feature>
<dbReference type="RefSeq" id="WP_349135674.1">
    <property type="nucleotide sequence ID" value="NZ_JBBMFF010000205.1"/>
</dbReference>
<feature type="transmembrane region" description="Helical" evidence="1">
    <location>
        <begin position="7"/>
        <end position="29"/>
    </location>
</feature>
<name>A0ABV1G6T1_9FIRM</name>
<dbReference type="PANTHER" id="PTHR34989:SF1">
    <property type="entry name" value="PROTEIN HDED"/>
    <property type="match status" value="1"/>
</dbReference>
<evidence type="ECO:0000313" key="3">
    <source>
        <dbReference type="Proteomes" id="UP001491552"/>
    </source>
</evidence>
<keyword evidence="3" id="KW-1185">Reference proteome</keyword>
<proteinExistence type="predicted"/>
<accession>A0ABV1G6T1</accession>
<feature type="transmembrane region" description="Helical" evidence="1">
    <location>
        <begin position="35"/>
        <end position="56"/>
    </location>
</feature>
<keyword evidence="1" id="KW-0472">Membrane</keyword>
<gene>
    <name evidence="2" type="ORF">WMO66_06925</name>
</gene>
<keyword evidence="1" id="KW-0812">Transmembrane</keyword>
<organism evidence="2 3">
    <name type="scientific">Faecousia intestinalis</name>
    <dbReference type="NCBI Taxonomy" id="3133167"/>
    <lineage>
        <taxon>Bacteria</taxon>
        <taxon>Bacillati</taxon>
        <taxon>Bacillota</taxon>
        <taxon>Clostridia</taxon>
        <taxon>Eubacteriales</taxon>
        <taxon>Oscillospiraceae</taxon>
        <taxon>Faecousia</taxon>
    </lineage>
</organism>
<sequence length="178" mass="19307">MRDRSGFGWLALIVSILLVLLGIATFIWPEAALESFVMVYGVLAVATGIMDIAFYARVERHTGFGPMTALVSGILSVMCGFMLLVYPSAGQWAMTLLFPLWFLTHCISNLTHLNWVRLTAGRASYTISLILNILGIVLATLMLLHPVLSAVSMSLTIGFYLILLGVDGIVLALSGMGR</sequence>
<feature type="transmembrane region" description="Helical" evidence="1">
    <location>
        <begin position="68"/>
        <end position="86"/>
    </location>
</feature>
<evidence type="ECO:0000313" key="2">
    <source>
        <dbReference type="EMBL" id="MEQ2510978.1"/>
    </source>
</evidence>
<dbReference type="Proteomes" id="UP001491552">
    <property type="component" value="Unassembled WGS sequence"/>
</dbReference>